<comment type="caution">
    <text evidence="1">The sequence shown here is derived from an EMBL/GenBank/DDBJ whole genome shotgun (WGS) entry which is preliminary data.</text>
</comment>
<name>A0A225UXF2_9STRA</name>
<evidence type="ECO:0000313" key="2">
    <source>
        <dbReference type="Proteomes" id="UP000198211"/>
    </source>
</evidence>
<sequence>MSTLLKRMLDRHRVSQVASQVACTLGTSKPTLELGNCPTPAPTMLAARVETSRSSKGLSTNKWLKFWSRLRLGSPKVNVIFSGPQKSTVVKNNCFEMEMPSYSARLKITA</sequence>
<dbReference type="AlphaFoldDB" id="A0A225UXF2"/>
<dbReference type="Proteomes" id="UP000198211">
    <property type="component" value="Unassembled WGS sequence"/>
</dbReference>
<gene>
    <name evidence="1" type="ORF">PHMEG_00031717</name>
</gene>
<dbReference type="EMBL" id="NBNE01010176">
    <property type="protein sequence ID" value="OWY97694.1"/>
    <property type="molecule type" value="Genomic_DNA"/>
</dbReference>
<accession>A0A225UXF2</accession>
<protein>
    <submittedName>
        <fullName evidence="1">Uncharacterized protein</fullName>
    </submittedName>
</protein>
<proteinExistence type="predicted"/>
<keyword evidence="2" id="KW-1185">Reference proteome</keyword>
<evidence type="ECO:0000313" key="1">
    <source>
        <dbReference type="EMBL" id="OWY97694.1"/>
    </source>
</evidence>
<organism evidence="1 2">
    <name type="scientific">Phytophthora megakarya</name>
    <dbReference type="NCBI Taxonomy" id="4795"/>
    <lineage>
        <taxon>Eukaryota</taxon>
        <taxon>Sar</taxon>
        <taxon>Stramenopiles</taxon>
        <taxon>Oomycota</taxon>
        <taxon>Peronosporomycetes</taxon>
        <taxon>Peronosporales</taxon>
        <taxon>Peronosporaceae</taxon>
        <taxon>Phytophthora</taxon>
    </lineage>
</organism>
<reference evidence="2" key="1">
    <citation type="submission" date="2017-03" db="EMBL/GenBank/DDBJ databases">
        <title>Phytopthora megakarya and P. palmivora, two closely related causual agents of cacao black pod achieved similar genome size and gene model numbers by different mechanisms.</title>
        <authorList>
            <person name="Ali S."/>
            <person name="Shao J."/>
            <person name="Larry D.J."/>
            <person name="Kronmiller B."/>
            <person name="Shen D."/>
            <person name="Strem M.D."/>
            <person name="Melnick R.L."/>
            <person name="Guiltinan M.J."/>
            <person name="Tyler B.M."/>
            <person name="Meinhardt L.W."/>
            <person name="Bailey B.A."/>
        </authorList>
    </citation>
    <scope>NUCLEOTIDE SEQUENCE [LARGE SCALE GENOMIC DNA]</scope>
    <source>
        <strain evidence="2">zdho120</strain>
    </source>
</reference>